<evidence type="ECO:0000313" key="7">
    <source>
        <dbReference type="EMBL" id="TGG90644.1"/>
    </source>
</evidence>
<keyword evidence="3" id="KW-0732">Signal</keyword>
<feature type="domain" description="Solute-binding protein family 3/N-terminal" evidence="6">
    <location>
        <begin position="36"/>
        <end position="262"/>
    </location>
</feature>
<dbReference type="InterPro" id="IPR018313">
    <property type="entry name" value="SBP_3_CS"/>
</dbReference>
<evidence type="ECO:0000259" key="6">
    <source>
        <dbReference type="SMART" id="SM00062"/>
    </source>
</evidence>
<dbReference type="SMART" id="SM00062">
    <property type="entry name" value="PBPb"/>
    <property type="match status" value="1"/>
</dbReference>
<name>A0A4Z0W6M5_9GAMM</name>
<gene>
    <name evidence="7" type="ORF">E4656_18140</name>
</gene>
<dbReference type="AlphaFoldDB" id="A0A4Z0W6M5"/>
<evidence type="ECO:0000256" key="1">
    <source>
        <dbReference type="ARBA" id="ARBA00004196"/>
    </source>
</evidence>
<keyword evidence="5" id="KW-1133">Transmembrane helix</keyword>
<dbReference type="InterPro" id="IPR001638">
    <property type="entry name" value="Solute-binding_3/MltF_N"/>
</dbReference>
<evidence type="ECO:0000256" key="3">
    <source>
        <dbReference type="ARBA" id="ARBA00022729"/>
    </source>
</evidence>
<dbReference type="EMBL" id="SRMF01000012">
    <property type="protein sequence ID" value="TGG90644.1"/>
    <property type="molecule type" value="Genomic_DNA"/>
</dbReference>
<keyword evidence="8" id="KW-1185">Reference proteome</keyword>
<dbReference type="Proteomes" id="UP000297475">
    <property type="component" value="Unassembled WGS sequence"/>
</dbReference>
<keyword evidence="5" id="KW-0812">Transmembrane</keyword>
<dbReference type="PROSITE" id="PS01039">
    <property type="entry name" value="SBP_BACTERIAL_3"/>
    <property type="match status" value="1"/>
</dbReference>
<dbReference type="RefSeq" id="WP_135484732.1">
    <property type="nucleotide sequence ID" value="NZ_SRMF01000012.1"/>
</dbReference>
<evidence type="ECO:0000313" key="8">
    <source>
        <dbReference type="Proteomes" id="UP000297475"/>
    </source>
</evidence>
<dbReference type="GO" id="GO:0030313">
    <property type="term" value="C:cell envelope"/>
    <property type="evidence" value="ECO:0007669"/>
    <property type="project" value="UniProtKB-SubCell"/>
</dbReference>
<evidence type="ECO:0000256" key="2">
    <source>
        <dbReference type="ARBA" id="ARBA00010333"/>
    </source>
</evidence>
<sequence length="265" mass="29897">MTDKSRYIAPLIVFSLAIAASLFVLDLYRVEPQDRTIRMAVDVPYEPFEYYDSDGNLTGFEIELGEAVCEEMGLYCQWVVQAWDDIIPGLLDRRYEVIFSSMSITPDRAERVLFSAPYYTTPSGWFARQDAGFDPQSPASMVGLRVGVQRGTIQDDYVTDYLEGIDVRRFSTADDIVLDLEGGRLDAIFLDFPVGEQTILGRPGYAVIGEPVNEPRHIFGDGVGAAFHPDEQELAETFNEGLRRVKENGTYEAIMNNYFAYDIMI</sequence>
<feature type="transmembrane region" description="Helical" evidence="5">
    <location>
        <begin position="7"/>
        <end position="28"/>
    </location>
</feature>
<comment type="caution">
    <text evidence="7">The sequence shown here is derived from an EMBL/GenBank/DDBJ whole genome shotgun (WGS) entry which is preliminary data.</text>
</comment>
<dbReference type="SUPFAM" id="SSF53850">
    <property type="entry name" value="Periplasmic binding protein-like II"/>
    <property type="match status" value="1"/>
</dbReference>
<evidence type="ECO:0000256" key="5">
    <source>
        <dbReference type="SAM" id="Phobius"/>
    </source>
</evidence>
<proteinExistence type="inferred from homology"/>
<dbReference type="PANTHER" id="PTHR35936">
    <property type="entry name" value="MEMBRANE-BOUND LYTIC MUREIN TRANSGLYCOSYLASE F"/>
    <property type="match status" value="1"/>
</dbReference>
<comment type="subcellular location">
    <subcellularLocation>
        <location evidence="1">Cell envelope</location>
    </subcellularLocation>
</comment>
<dbReference type="Pfam" id="PF00497">
    <property type="entry name" value="SBP_bac_3"/>
    <property type="match status" value="1"/>
</dbReference>
<organism evidence="7 8">
    <name type="scientific">Natronospirillum operosum</name>
    <dbReference type="NCBI Taxonomy" id="2759953"/>
    <lineage>
        <taxon>Bacteria</taxon>
        <taxon>Pseudomonadati</taxon>
        <taxon>Pseudomonadota</taxon>
        <taxon>Gammaproteobacteria</taxon>
        <taxon>Oceanospirillales</taxon>
        <taxon>Natronospirillaceae</taxon>
        <taxon>Natronospirillum</taxon>
    </lineage>
</organism>
<keyword evidence="5" id="KW-0472">Membrane</keyword>
<evidence type="ECO:0000256" key="4">
    <source>
        <dbReference type="RuleBase" id="RU003744"/>
    </source>
</evidence>
<protein>
    <submittedName>
        <fullName evidence="7">Transporter substrate-binding domain-containing protein</fullName>
    </submittedName>
</protein>
<reference evidence="7 8" key="1">
    <citation type="submission" date="2019-04" db="EMBL/GenBank/DDBJ databases">
        <title>Natronospirillum operosus gen. nov., sp. nov., a haloalkaliphilic satellite isolated from decaying biomass of laboratory culture of cyanobacterium Geitlerinema sp. and proposal of Natronospirillaceae fam. nov. and Saccharospirillaceae fam. nov.</title>
        <authorList>
            <person name="Kevbrin V."/>
            <person name="Boltyanskaya Y."/>
            <person name="Koziaeva V."/>
            <person name="Grouzdev D.S."/>
            <person name="Park M."/>
            <person name="Cho J."/>
        </authorList>
    </citation>
    <scope>NUCLEOTIDE SEQUENCE [LARGE SCALE GENOMIC DNA]</scope>
    <source>
        <strain evidence="7 8">G-116</strain>
    </source>
</reference>
<accession>A0A4Z0W6M5</accession>
<comment type="similarity">
    <text evidence="2 4">Belongs to the bacterial solute-binding protein 3 family.</text>
</comment>
<dbReference type="PANTHER" id="PTHR35936:SF19">
    <property type="entry name" value="AMINO-ACID-BINDING PROTEIN YXEM-RELATED"/>
    <property type="match status" value="1"/>
</dbReference>
<dbReference type="OrthoDB" id="9774451at2"/>
<dbReference type="Gene3D" id="3.40.190.10">
    <property type="entry name" value="Periplasmic binding protein-like II"/>
    <property type="match status" value="2"/>
</dbReference>